<evidence type="ECO:0000313" key="3">
    <source>
        <dbReference type="Proteomes" id="UP000568664"/>
    </source>
</evidence>
<name>A0A7Y0LDF2_9GAMM</name>
<reference evidence="2 3" key="1">
    <citation type="submission" date="2020-04" db="EMBL/GenBank/DDBJ databases">
        <title>Thalassotalea sp. M1531, isolated from the surface of marine red alga.</title>
        <authorList>
            <person name="Pang L."/>
            <person name="Lu D.-C."/>
        </authorList>
    </citation>
    <scope>NUCLEOTIDE SEQUENCE [LARGE SCALE GENOMIC DNA]</scope>
    <source>
        <strain evidence="2 3">M1531</strain>
    </source>
</reference>
<comment type="caution">
    <text evidence="2">The sequence shown here is derived from an EMBL/GenBank/DDBJ whole genome shotgun (WGS) entry which is preliminary data.</text>
</comment>
<feature type="chain" id="PRO_5030679713" description="DUF1579 domain-containing protein" evidence="1">
    <location>
        <begin position="21"/>
        <end position="174"/>
    </location>
</feature>
<proteinExistence type="predicted"/>
<dbReference type="RefSeq" id="WP_169075832.1">
    <property type="nucleotide sequence ID" value="NZ_JABBXH010000004.1"/>
</dbReference>
<feature type="signal peptide" evidence="1">
    <location>
        <begin position="1"/>
        <end position="20"/>
    </location>
</feature>
<evidence type="ECO:0008006" key="4">
    <source>
        <dbReference type="Google" id="ProtNLM"/>
    </source>
</evidence>
<protein>
    <recommendedName>
        <fullName evidence="4">DUF1579 domain-containing protein</fullName>
    </recommendedName>
</protein>
<gene>
    <name evidence="2" type="ORF">HII17_13115</name>
</gene>
<dbReference type="Proteomes" id="UP000568664">
    <property type="component" value="Unassembled WGS sequence"/>
</dbReference>
<evidence type="ECO:0000313" key="2">
    <source>
        <dbReference type="EMBL" id="NMP32503.1"/>
    </source>
</evidence>
<evidence type="ECO:0000256" key="1">
    <source>
        <dbReference type="SAM" id="SignalP"/>
    </source>
</evidence>
<dbReference type="EMBL" id="JABBXH010000004">
    <property type="protein sequence ID" value="NMP32503.1"/>
    <property type="molecule type" value="Genomic_DNA"/>
</dbReference>
<organism evidence="2 3">
    <name type="scientific">Thalassotalea algicola</name>
    <dbReference type="NCBI Taxonomy" id="2716224"/>
    <lineage>
        <taxon>Bacteria</taxon>
        <taxon>Pseudomonadati</taxon>
        <taxon>Pseudomonadota</taxon>
        <taxon>Gammaproteobacteria</taxon>
        <taxon>Alteromonadales</taxon>
        <taxon>Colwelliaceae</taxon>
        <taxon>Thalassotalea</taxon>
    </lineage>
</organism>
<sequence>MKKYLWILLSCLTLTSNAFADEKKLVKELAVFQDYLGTWTSVFKVQDGKPSVVDVSKWERALNGTTVRTLHSINDGEYGGESLIFFDKTKDKIVFYYFTTAGFYTQGWMEMVDNTTFVAYEDVNGNKDGITQVKSTSKLLGNKMEVSTSYFKNGLWTTPESRIYTRSDKEVKFK</sequence>
<accession>A0A7Y0LDF2</accession>
<keyword evidence="1" id="KW-0732">Signal</keyword>
<dbReference type="AlphaFoldDB" id="A0A7Y0LDF2"/>
<keyword evidence="3" id="KW-1185">Reference proteome</keyword>